<sequence>MRKWTADFSKLVFTHVLLIGVPTIFYYCLRLGGMSLINLHMAIATLFLIGSAIIFVESTTALTRRFATTQTPPPRNRFDRFARKFKRAIGSGGRRLPVTDTPVPRCTVLVAAYLPNEQDIILETLHHLLEVVRRPQAGLEIILAYNTPVNLPVEDELRQLAAQHPELQLVRVEDSRSKAENLNAVLDRVTGEITCILDADHHPPADCFERAWRWLEYNYDVVQGRNVIRNHQQNLLTQNIAIEFEMVYGVAHPAKSYLMDSTIFGGSNGYWRTEALQRIRFNPAMLTEDIDASMRTLLSGYRIVHDRSIVTTELAPADFNSFWFQRKRWSHGWLEVSLKYQRRVWKSKKLTLWQKVYWTYLLYYCVLYSLIALQILPLVLSLALHPVITVPEENPYLWFSTIATFSSGIYATLVTMRISAQRYPLWYYLQHAVFIFFYTIMKNMISIVGLYDHLHGFNRWVVTPRTSAQRQRLQPVSRPALPAPSVPSSGLESSEAS</sequence>
<comment type="subcellular location">
    <subcellularLocation>
        <location evidence="1">Membrane</location>
        <topology evidence="1">Multi-pass membrane protein</topology>
    </subcellularLocation>
</comment>
<organism evidence="10">
    <name type="scientific">Oscillatoriales cyanobacterium SpSt-418</name>
    <dbReference type="NCBI Taxonomy" id="2282169"/>
    <lineage>
        <taxon>Bacteria</taxon>
        <taxon>Bacillati</taxon>
        <taxon>Cyanobacteriota</taxon>
        <taxon>Cyanophyceae</taxon>
        <taxon>Oscillatoriophycideae</taxon>
        <taxon>Oscillatoriales</taxon>
    </lineage>
</organism>
<evidence type="ECO:0000256" key="6">
    <source>
        <dbReference type="ARBA" id="ARBA00023136"/>
    </source>
</evidence>
<evidence type="ECO:0000256" key="4">
    <source>
        <dbReference type="ARBA" id="ARBA00022692"/>
    </source>
</evidence>
<keyword evidence="4 8" id="KW-0812">Transmembrane</keyword>
<comment type="caution">
    <text evidence="10">The sequence shown here is derived from an EMBL/GenBank/DDBJ whole genome shotgun (WGS) entry which is preliminary data.</text>
</comment>
<evidence type="ECO:0000256" key="5">
    <source>
        <dbReference type="ARBA" id="ARBA00022989"/>
    </source>
</evidence>
<evidence type="ECO:0000256" key="2">
    <source>
        <dbReference type="ARBA" id="ARBA00022676"/>
    </source>
</evidence>
<feature type="compositionally biased region" description="Polar residues" evidence="7">
    <location>
        <begin position="486"/>
        <end position="497"/>
    </location>
</feature>
<proteinExistence type="predicted"/>
<evidence type="ECO:0000256" key="7">
    <source>
        <dbReference type="SAM" id="MobiDB-lite"/>
    </source>
</evidence>
<reference evidence="10" key="1">
    <citation type="journal article" date="2020" name="mSystems">
        <title>Genome- and Community-Level Interaction Insights into Carbon Utilization and Element Cycling Functions of Hydrothermarchaeota in Hydrothermal Sediment.</title>
        <authorList>
            <person name="Zhou Z."/>
            <person name="Liu Y."/>
            <person name="Xu W."/>
            <person name="Pan J."/>
            <person name="Luo Z.H."/>
            <person name="Li M."/>
        </authorList>
    </citation>
    <scope>NUCLEOTIDE SEQUENCE [LARGE SCALE GENOMIC DNA]</scope>
    <source>
        <strain evidence="10">SpSt-418</strain>
    </source>
</reference>
<evidence type="ECO:0000256" key="3">
    <source>
        <dbReference type="ARBA" id="ARBA00022679"/>
    </source>
</evidence>
<dbReference type="InterPro" id="IPR029044">
    <property type="entry name" value="Nucleotide-diphossugar_trans"/>
</dbReference>
<evidence type="ECO:0000259" key="9">
    <source>
        <dbReference type="Pfam" id="PF13632"/>
    </source>
</evidence>
<accession>A0A7C3PJT6</accession>
<dbReference type="EMBL" id="DSRU01000341">
    <property type="protein sequence ID" value="HFN00779.1"/>
    <property type="molecule type" value="Genomic_DNA"/>
</dbReference>
<dbReference type="GO" id="GO:0016757">
    <property type="term" value="F:glycosyltransferase activity"/>
    <property type="evidence" value="ECO:0007669"/>
    <property type="project" value="UniProtKB-KW"/>
</dbReference>
<feature type="transmembrane region" description="Helical" evidence="8">
    <location>
        <begin position="12"/>
        <end position="29"/>
    </location>
</feature>
<dbReference type="InterPro" id="IPR001173">
    <property type="entry name" value="Glyco_trans_2-like"/>
</dbReference>
<keyword evidence="6 8" id="KW-0472">Membrane</keyword>
<keyword evidence="3 10" id="KW-0808">Transferase</keyword>
<dbReference type="InterPro" id="IPR050321">
    <property type="entry name" value="Glycosyltr_2/OpgH_subfam"/>
</dbReference>
<evidence type="ECO:0000256" key="8">
    <source>
        <dbReference type="SAM" id="Phobius"/>
    </source>
</evidence>
<name>A0A7C3PJT6_9CYAN</name>
<feature type="transmembrane region" description="Helical" evidence="8">
    <location>
        <begin position="35"/>
        <end position="56"/>
    </location>
</feature>
<evidence type="ECO:0000256" key="1">
    <source>
        <dbReference type="ARBA" id="ARBA00004141"/>
    </source>
</evidence>
<feature type="transmembrane region" description="Helical" evidence="8">
    <location>
        <begin position="425"/>
        <end position="451"/>
    </location>
</feature>
<keyword evidence="2" id="KW-0328">Glycosyltransferase</keyword>
<dbReference type="Pfam" id="PF13632">
    <property type="entry name" value="Glyco_trans_2_3"/>
    <property type="match status" value="1"/>
</dbReference>
<dbReference type="SUPFAM" id="SSF53448">
    <property type="entry name" value="Nucleotide-diphospho-sugar transferases"/>
    <property type="match status" value="1"/>
</dbReference>
<feature type="transmembrane region" description="Helical" evidence="8">
    <location>
        <begin position="356"/>
        <end position="376"/>
    </location>
</feature>
<keyword evidence="5 8" id="KW-1133">Transmembrane helix</keyword>
<evidence type="ECO:0000313" key="10">
    <source>
        <dbReference type="EMBL" id="HFN00779.1"/>
    </source>
</evidence>
<dbReference type="AlphaFoldDB" id="A0A7C3PJT6"/>
<dbReference type="GO" id="GO:0016020">
    <property type="term" value="C:membrane"/>
    <property type="evidence" value="ECO:0007669"/>
    <property type="project" value="UniProtKB-SubCell"/>
</dbReference>
<dbReference type="PANTHER" id="PTHR43867">
    <property type="entry name" value="CELLULOSE SYNTHASE CATALYTIC SUBUNIT A [UDP-FORMING]"/>
    <property type="match status" value="1"/>
</dbReference>
<feature type="transmembrane region" description="Helical" evidence="8">
    <location>
        <begin position="396"/>
        <end position="413"/>
    </location>
</feature>
<gene>
    <name evidence="10" type="ORF">ENR64_24100</name>
</gene>
<dbReference type="Gene3D" id="3.90.550.10">
    <property type="entry name" value="Spore Coat Polysaccharide Biosynthesis Protein SpsA, Chain A"/>
    <property type="match status" value="1"/>
</dbReference>
<dbReference type="CDD" id="cd06423">
    <property type="entry name" value="CESA_like"/>
    <property type="match status" value="1"/>
</dbReference>
<feature type="region of interest" description="Disordered" evidence="7">
    <location>
        <begin position="471"/>
        <end position="497"/>
    </location>
</feature>
<dbReference type="PANTHER" id="PTHR43867:SF2">
    <property type="entry name" value="CELLULOSE SYNTHASE CATALYTIC SUBUNIT A [UDP-FORMING]"/>
    <property type="match status" value="1"/>
</dbReference>
<feature type="domain" description="Glycosyltransferase 2-like" evidence="9">
    <location>
        <begin position="195"/>
        <end position="380"/>
    </location>
</feature>
<protein>
    <submittedName>
        <fullName evidence="10">Glycosyltransferase</fullName>
    </submittedName>
</protein>